<dbReference type="OrthoDB" id="64220at2759"/>
<feature type="compositionally biased region" description="Basic and acidic residues" evidence="10">
    <location>
        <begin position="765"/>
        <end position="774"/>
    </location>
</feature>
<evidence type="ECO:0000256" key="3">
    <source>
        <dbReference type="ARBA" id="ARBA00005970"/>
    </source>
</evidence>
<dbReference type="PRINTS" id="PR00097">
    <property type="entry name" value="ANTSNTHASEII"/>
</dbReference>
<dbReference type="EMBL" id="JPKY01000223">
    <property type="protein sequence ID" value="KFH40367.1"/>
    <property type="molecule type" value="Genomic_DNA"/>
</dbReference>
<dbReference type="GO" id="GO:0005737">
    <property type="term" value="C:cytoplasm"/>
    <property type="evidence" value="ECO:0007669"/>
    <property type="project" value="TreeGrafter"/>
</dbReference>
<dbReference type="Pfam" id="PF00117">
    <property type="entry name" value="GATase"/>
    <property type="match status" value="1"/>
</dbReference>
<dbReference type="Pfam" id="PF00425">
    <property type="entry name" value="Chorismate_bind"/>
    <property type="match status" value="1"/>
</dbReference>
<dbReference type="PANTHER" id="PTHR11236">
    <property type="entry name" value="AMINOBENZOATE/ANTHRANILATE SYNTHASE"/>
    <property type="match status" value="1"/>
</dbReference>
<keyword evidence="15" id="KW-1185">Reference proteome</keyword>
<dbReference type="Proteomes" id="UP000029964">
    <property type="component" value="Unassembled WGS sequence"/>
</dbReference>
<dbReference type="Pfam" id="PF04715">
    <property type="entry name" value="Anth_synt_I_N"/>
    <property type="match status" value="1"/>
</dbReference>
<dbReference type="SUPFAM" id="SSF56322">
    <property type="entry name" value="ADC synthase"/>
    <property type="match status" value="1"/>
</dbReference>
<dbReference type="STRING" id="857340.A0A086STD5"/>
<reference evidence="15" key="1">
    <citation type="journal article" date="2014" name="Genome Announc.">
        <title>Genome sequence and annotation of Acremonium chrysogenum, producer of the beta-lactam antibiotic cephalosporin C.</title>
        <authorList>
            <person name="Terfehr D."/>
            <person name="Dahlmann T.A."/>
            <person name="Specht T."/>
            <person name="Zadra I."/>
            <person name="Kuernsteiner H."/>
            <person name="Kueck U."/>
        </authorList>
    </citation>
    <scope>NUCLEOTIDE SEQUENCE [LARGE SCALE GENOMIC DNA]</scope>
    <source>
        <strain evidence="15">ATCC 11550 / CBS 779.69 / DSM 880 / IAM 14645 / JCM 23072 / IMI 49137</strain>
    </source>
</reference>
<dbReference type="InterPro" id="IPR006805">
    <property type="entry name" value="Anth_synth_I_N"/>
</dbReference>
<evidence type="ECO:0000256" key="5">
    <source>
        <dbReference type="ARBA" id="ARBA00022679"/>
    </source>
</evidence>
<comment type="similarity">
    <text evidence="3">In the C-terminal section; belongs to the anthranilate synthase component I family.</text>
</comment>
<dbReference type="AlphaFoldDB" id="A0A086STD5"/>
<dbReference type="HOGENOM" id="CLU_006493_0_0_1"/>
<name>A0A086STD5_HAPC1</name>
<evidence type="ECO:0000313" key="14">
    <source>
        <dbReference type="EMBL" id="KFH40367.1"/>
    </source>
</evidence>
<dbReference type="InterPro" id="IPR005801">
    <property type="entry name" value="ADC_synthase"/>
</dbReference>
<proteinExistence type="inferred from homology"/>
<comment type="pathway">
    <text evidence="2">Cofactor biosynthesis; tetrahydrofolate biosynthesis; 4-aminobenzoate from chorismate: step 1/2.</text>
</comment>
<dbReference type="GO" id="GO:0046820">
    <property type="term" value="F:4-amino-4-deoxychorismate synthase activity"/>
    <property type="evidence" value="ECO:0007669"/>
    <property type="project" value="UniProtKB-EC"/>
</dbReference>
<evidence type="ECO:0000256" key="2">
    <source>
        <dbReference type="ARBA" id="ARBA00005009"/>
    </source>
</evidence>
<dbReference type="InterPro" id="IPR017926">
    <property type="entry name" value="GATASE"/>
</dbReference>
<dbReference type="PRINTS" id="PR00096">
    <property type="entry name" value="GATASE"/>
</dbReference>
<feature type="compositionally biased region" description="Polar residues" evidence="10">
    <location>
        <begin position="775"/>
        <end position="793"/>
    </location>
</feature>
<dbReference type="InterPro" id="IPR010117">
    <property type="entry name" value="PabB_fungal"/>
</dbReference>
<evidence type="ECO:0000256" key="4">
    <source>
        <dbReference type="ARBA" id="ARBA00013139"/>
    </source>
</evidence>
<dbReference type="EC" id="2.6.1.85" evidence="4"/>
<dbReference type="Gene3D" id="3.60.120.10">
    <property type="entry name" value="Anthranilate synthase"/>
    <property type="match status" value="1"/>
</dbReference>
<evidence type="ECO:0000256" key="6">
    <source>
        <dbReference type="ARBA" id="ARBA00022909"/>
    </source>
</evidence>
<feature type="domain" description="Chorismate-utilising enzyme C-terminal" evidence="12">
    <location>
        <begin position="532"/>
        <end position="766"/>
    </location>
</feature>
<evidence type="ECO:0000256" key="9">
    <source>
        <dbReference type="ARBA" id="ARBA00031904"/>
    </source>
</evidence>
<evidence type="ECO:0000256" key="10">
    <source>
        <dbReference type="SAM" id="MobiDB-lite"/>
    </source>
</evidence>
<evidence type="ECO:0000313" key="15">
    <source>
        <dbReference type="Proteomes" id="UP000029964"/>
    </source>
</evidence>
<dbReference type="SUPFAM" id="SSF52317">
    <property type="entry name" value="Class I glutamine amidotransferase-like"/>
    <property type="match status" value="1"/>
</dbReference>
<dbReference type="NCBIfam" id="TIGR01823">
    <property type="entry name" value="PabB-fungal"/>
    <property type="match status" value="1"/>
</dbReference>
<dbReference type="GO" id="GO:0046654">
    <property type="term" value="P:tetrahydrofolate biosynthetic process"/>
    <property type="evidence" value="ECO:0007669"/>
    <property type="project" value="UniProtKB-UniPathway"/>
</dbReference>
<feature type="region of interest" description="Disordered" evidence="10">
    <location>
        <begin position="765"/>
        <end position="807"/>
    </location>
</feature>
<protein>
    <recommendedName>
        <fullName evidence="4">aminodeoxychorismate synthase</fullName>
        <ecNumber evidence="4">2.6.1.85</ecNumber>
    </recommendedName>
    <alternativeName>
        <fullName evidence="8">Para-aminobenzoate synthase</fullName>
    </alternativeName>
    <alternativeName>
        <fullName evidence="9">p-aminobenzoic acid synthase</fullName>
    </alternativeName>
</protein>
<evidence type="ECO:0000256" key="8">
    <source>
        <dbReference type="ARBA" id="ARBA00031329"/>
    </source>
</evidence>
<dbReference type="InterPro" id="IPR015890">
    <property type="entry name" value="Chorismate_C"/>
</dbReference>
<dbReference type="Gene3D" id="3.40.50.880">
    <property type="match status" value="1"/>
</dbReference>
<dbReference type="GO" id="GO:0046656">
    <property type="term" value="P:folic acid biosynthetic process"/>
    <property type="evidence" value="ECO:0007669"/>
    <property type="project" value="UniProtKB-KW"/>
</dbReference>
<evidence type="ECO:0000259" key="12">
    <source>
        <dbReference type="Pfam" id="PF00425"/>
    </source>
</evidence>
<gene>
    <name evidence="14" type="ORF">ACRE_089710</name>
</gene>
<evidence type="ECO:0000259" key="11">
    <source>
        <dbReference type="Pfam" id="PF00117"/>
    </source>
</evidence>
<feature type="domain" description="Glutamine amidotransferase" evidence="11">
    <location>
        <begin position="18"/>
        <end position="224"/>
    </location>
</feature>
<accession>A0A086STD5</accession>
<dbReference type="InterPro" id="IPR019999">
    <property type="entry name" value="Anth_synth_I-like"/>
</dbReference>
<evidence type="ECO:0000256" key="7">
    <source>
        <dbReference type="ARBA" id="ARBA00022962"/>
    </source>
</evidence>
<dbReference type="PROSITE" id="PS51273">
    <property type="entry name" value="GATASE_TYPE_1"/>
    <property type="match status" value="1"/>
</dbReference>
<feature type="domain" description="Anthranilate synthase component I N-terminal" evidence="13">
    <location>
        <begin position="297"/>
        <end position="470"/>
    </location>
</feature>
<comment type="caution">
    <text evidence="14">The sequence shown here is derived from an EMBL/GenBank/DDBJ whole genome shotgun (WGS) entry which is preliminary data.</text>
</comment>
<evidence type="ECO:0000256" key="1">
    <source>
        <dbReference type="ARBA" id="ARBA00001000"/>
    </source>
</evidence>
<dbReference type="PANTHER" id="PTHR11236:SF18">
    <property type="entry name" value="AMINODEOXYCHORISMATE SYNTHASE"/>
    <property type="match status" value="1"/>
</dbReference>
<keyword evidence="5" id="KW-0808">Transferase</keyword>
<comment type="catalytic activity">
    <reaction evidence="1">
        <text>chorismate + L-glutamine = 4-amino-4-deoxychorismate + L-glutamate</text>
        <dbReference type="Rhea" id="RHEA:11672"/>
        <dbReference type="ChEBI" id="CHEBI:29748"/>
        <dbReference type="ChEBI" id="CHEBI:29985"/>
        <dbReference type="ChEBI" id="CHEBI:58359"/>
        <dbReference type="ChEBI" id="CHEBI:58406"/>
        <dbReference type="EC" id="2.6.1.85"/>
    </reaction>
</comment>
<sequence length="853" mass="93559">MGSIGGLPPLAPSPRILFIDAYDSFSNNIIGMLRQCLDADVVAVHIDNVHMASNLEETLRGFDAVVVGPGPGHPGDPEDVGFIDRLWDLSNNDILPVLGICLGFQSLCLHHGATVDKLQQARHGIVSTPTWLRRDIFQGIEHLETTQYHSLRADIGSPEFYDAETWWEPTGTCPNLRPLAWDLSDSINGPILMSVRHTAKPFWGVQFHPESICTSPSGRDLVSNWWREAKQWSKLNRRVVRKSIVADSVEFKEPTVGVAASDANGHTRSHFASQLRSIAGSQDPFLRWGRHASAPITPTDLVESLGLNRSDMILLDSQGHTRGRYSILGLINPGKTMMVTYKVNDKTLRYGLSSTQMHAVPVESIEEVWPMLQEALDLHDPRPNGSSRVSTPGQEMEHTGLDQFVAGHLPAGSPFWGGFMGYITYEAGLETIPVPLHQEACTPGGGAPDINFAFIHRSIVIDHQEEQVFIQSLLPGDWPWVLSVGRTVDDMKNCLEVRKSIRSHGDKPSLSVMEEARLTSALVNADTRRPAESEYRAKVLACQDLLAAGDSYELCLTDETEIRVPTASGLDPWLLYKRLRSNNPAPFGAYLHLPDVTVVGSSPELFLKWDREGRCQFRPIKGTVKKGPDMTRERAHEILSSSKERAENLMIVDLIRHDLCGAVGPDNSWVSQLMVVEEYEAVYQLVSVIEGQLPPSGDGPRGGLDILKVSLPPGSMTGAPKKRSCEILGEIERRPRGLYSGVLGYMDVGGSGSFSVVIRTAIRQNEVHDHDGRETQQAAHPNGRTHANNNLSGATERAGNDSDLNGAAGQYETWRVGAGGAVTIQSTDDGEFQEMETKASSVLGALFSATRSL</sequence>
<keyword evidence="6" id="KW-0289">Folate biosynthesis</keyword>
<dbReference type="GO" id="GO:0000162">
    <property type="term" value="P:L-tryptophan biosynthetic process"/>
    <property type="evidence" value="ECO:0007669"/>
    <property type="project" value="TreeGrafter"/>
</dbReference>
<dbReference type="GO" id="GO:0008153">
    <property type="term" value="P:4-aminobenzoate biosynthetic process"/>
    <property type="evidence" value="ECO:0007669"/>
    <property type="project" value="TreeGrafter"/>
</dbReference>
<evidence type="ECO:0000259" key="13">
    <source>
        <dbReference type="Pfam" id="PF04715"/>
    </source>
</evidence>
<organism evidence="14 15">
    <name type="scientific">Hapsidospora chrysogenum (strain ATCC 11550 / CBS 779.69 / DSM 880 / IAM 14645 / JCM 23072 / IMI 49137)</name>
    <name type="common">Acremonium chrysogenum</name>
    <dbReference type="NCBI Taxonomy" id="857340"/>
    <lineage>
        <taxon>Eukaryota</taxon>
        <taxon>Fungi</taxon>
        <taxon>Dikarya</taxon>
        <taxon>Ascomycota</taxon>
        <taxon>Pezizomycotina</taxon>
        <taxon>Sordariomycetes</taxon>
        <taxon>Hypocreomycetidae</taxon>
        <taxon>Hypocreales</taxon>
        <taxon>Bionectriaceae</taxon>
        <taxon>Hapsidospora</taxon>
    </lineage>
</organism>
<dbReference type="InterPro" id="IPR029062">
    <property type="entry name" value="Class_I_gatase-like"/>
</dbReference>
<dbReference type="UniPathway" id="UPA00077">
    <property type="reaction ID" value="UER00149"/>
</dbReference>
<keyword evidence="7" id="KW-0315">Glutamine amidotransferase</keyword>
<dbReference type="InterPro" id="IPR006221">
    <property type="entry name" value="TrpG/PapA_dom"/>
</dbReference>
<dbReference type="CDD" id="cd01743">
    <property type="entry name" value="GATase1_Anthranilate_Synthase"/>
    <property type="match status" value="1"/>
</dbReference>